<protein>
    <submittedName>
        <fullName evidence="1">Uncharacterized protein</fullName>
    </submittedName>
</protein>
<gene>
    <name evidence="1" type="ORF">O6H91_04G052700</name>
</gene>
<reference evidence="2" key="1">
    <citation type="journal article" date="2024" name="Proc. Natl. Acad. Sci. U.S.A.">
        <title>Extraordinary preservation of gene collinearity over three hundred million years revealed in homosporous lycophytes.</title>
        <authorList>
            <person name="Li C."/>
            <person name="Wickell D."/>
            <person name="Kuo L.Y."/>
            <person name="Chen X."/>
            <person name="Nie B."/>
            <person name="Liao X."/>
            <person name="Peng D."/>
            <person name="Ji J."/>
            <person name="Jenkins J."/>
            <person name="Williams M."/>
            <person name="Shu S."/>
            <person name="Plott C."/>
            <person name="Barry K."/>
            <person name="Rajasekar S."/>
            <person name="Grimwood J."/>
            <person name="Han X."/>
            <person name="Sun S."/>
            <person name="Hou Z."/>
            <person name="He W."/>
            <person name="Dai G."/>
            <person name="Sun C."/>
            <person name="Schmutz J."/>
            <person name="Leebens-Mack J.H."/>
            <person name="Li F.W."/>
            <person name="Wang L."/>
        </authorList>
    </citation>
    <scope>NUCLEOTIDE SEQUENCE [LARGE SCALE GENOMIC DNA]</scope>
    <source>
        <strain evidence="2">cv. PW_Plant_1</strain>
    </source>
</reference>
<keyword evidence="2" id="KW-1185">Reference proteome</keyword>
<organism evidence="1 2">
    <name type="scientific">Diphasiastrum complanatum</name>
    <name type="common">Issler's clubmoss</name>
    <name type="synonym">Lycopodium complanatum</name>
    <dbReference type="NCBI Taxonomy" id="34168"/>
    <lineage>
        <taxon>Eukaryota</taxon>
        <taxon>Viridiplantae</taxon>
        <taxon>Streptophyta</taxon>
        <taxon>Embryophyta</taxon>
        <taxon>Tracheophyta</taxon>
        <taxon>Lycopodiopsida</taxon>
        <taxon>Lycopodiales</taxon>
        <taxon>Lycopodiaceae</taxon>
        <taxon>Lycopodioideae</taxon>
        <taxon>Diphasiastrum</taxon>
    </lineage>
</organism>
<dbReference type="EMBL" id="CM055095">
    <property type="protein sequence ID" value="KAJ7558720.1"/>
    <property type="molecule type" value="Genomic_DNA"/>
</dbReference>
<name>A0ACC2DWS5_DIPCM</name>
<evidence type="ECO:0000313" key="1">
    <source>
        <dbReference type="EMBL" id="KAJ7558720.1"/>
    </source>
</evidence>
<proteinExistence type="predicted"/>
<evidence type="ECO:0000313" key="2">
    <source>
        <dbReference type="Proteomes" id="UP001162992"/>
    </source>
</evidence>
<sequence length="80" mass="9207">MSREDDMWRRNSTPFSRIVNPELYAKPNPKIAMLGTTMFIAITASLLWQKYTYEKQKGANRNQVNNSKSTETVFTDDATS</sequence>
<comment type="caution">
    <text evidence="1">The sequence shown here is derived from an EMBL/GenBank/DDBJ whole genome shotgun (WGS) entry which is preliminary data.</text>
</comment>
<accession>A0ACC2DWS5</accession>
<dbReference type="Proteomes" id="UP001162992">
    <property type="component" value="Chromosome 4"/>
</dbReference>